<evidence type="ECO:0000313" key="3">
    <source>
        <dbReference type="Proteomes" id="UP000254808"/>
    </source>
</evidence>
<evidence type="ECO:0000259" key="1">
    <source>
        <dbReference type="SMART" id="SM00382"/>
    </source>
</evidence>
<organism evidence="2 3">
    <name type="scientific">Cyclonatronum proteinivorum</name>
    <dbReference type="NCBI Taxonomy" id="1457365"/>
    <lineage>
        <taxon>Bacteria</taxon>
        <taxon>Pseudomonadati</taxon>
        <taxon>Balneolota</taxon>
        <taxon>Balneolia</taxon>
        <taxon>Balneolales</taxon>
        <taxon>Cyclonatronaceae</taxon>
        <taxon>Cyclonatronum</taxon>
    </lineage>
</organism>
<dbReference type="KEGG" id="cprv:CYPRO_0852"/>
<dbReference type="SMART" id="SM00382">
    <property type="entry name" value="AAA"/>
    <property type="match status" value="1"/>
</dbReference>
<name>A0A345UI27_9BACT</name>
<protein>
    <recommendedName>
        <fullName evidence="1">AAA+ ATPase domain-containing protein</fullName>
    </recommendedName>
</protein>
<dbReference type="Proteomes" id="UP000254808">
    <property type="component" value="Chromosome"/>
</dbReference>
<evidence type="ECO:0000313" key="2">
    <source>
        <dbReference type="EMBL" id="AXJ00129.1"/>
    </source>
</evidence>
<dbReference type="InterPro" id="IPR027417">
    <property type="entry name" value="P-loop_NTPase"/>
</dbReference>
<dbReference type="EMBL" id="CP027806">
    <property type="protein sequence ID" value="AXJ00129.1"/>
    <property type="molecule type" value="Genomic_DNA"/>
</dbReference>
<dbReference type="InterPro" id="IPR003593">
    <property type="entry name" value="AAA+_ATPase"/>
</dbReference>
<sequence>MSTELEHEFKNWLERNHPKPSNASSSYLRALEIFSAYMADSGLAGKSSIFEVTDENMLQVLYDEARAQQKDPDSRLHQSGPTSYGEKGFYSAAINRYMAFLQKEKTKERLSNQSDLTKHFYSKLVVSGLLFSDQTILRFIASLLTKPFVILTGLSGSGKTKLAQAFAMWISESEEQYCLVPVGADWTNREPLLGYPNALKDQEYVKPENRVLDLILGANQNSHLPYFLILDEMNLSHVERYFADFLSAMESGEKIALHSGSEAWNGVPSSLKLPDNLFIIGTVNIDETTNMFSPKVLDRASTIEFRVSKSDIHSFLDEMQSLNMKALEGKGAGTGASFLEMARTKTHGAMPDKGLRESLLLFFEELSKTGAEFGYRSASEIVRLIRNLEALDPQGALTADQRLDIAVMQKLLPKLHGSRRKLVPVLKTLAGLCLKEVREDIVRDVLGNTAYTASDPDNVKYPLSLEKITRMYQGAIDNGYASYAEA</sequence>
<dbReference type="SUPFAM" id="SSF52540">
    <property type="entry name" value="P-loop containing nucleoside triphosphate hydrolases"/>
    <property type="match status" value="1"/>
</dbReference>
<proteinExistence type="predicted"/>
<reference evidence="2 3" key="1">
    <citation type="submission" date="2018-03" db="EMBL/GenBank/DDBJ databases">
        <title>Phenotypic and genomic properties of Cyclonatronum proteinivorum gen. nov., sp. nov., a haloalkaliphilic bacteroidete from soda lakes possessing Na+-translocating rhodopsin.</title>
        <authorList>
            <person name="Toshchakov S.V."/>
            <person name="Korzhenkov A."/>
            <person name="Samarov N.I."/>
            <person name="Kublanov I.V."/>
            <person name="Muntyan M.S."/>
            <person name="Sorokin D.Y."/>
        </authorList>
    </citation>
    <scope>NUCLEOTIDE SEQUENCE [LARGE SCALE GENOMIC DNA]</scope>
    <source>
        <strain evidence="2 3">Omega</strain>
    </source>
</reference>
<accession>A0A345UI27</accession>
<feature type="domain" description="AAA+ ATPase" evidence="1">
    <location>
        <begin position="145"/>
        <end position="311"/>
    </location>
</feature>
<dbReference type="AlphaFoldDB" id="A0A345UI27"/>
<dbReference type="Gene3D" id="3.40.50.300">
    <property type="entry name" value="P-loop containing nucleotide triphosphate hydrolases"/>
    <property type="match status" value="1"/>
</dbReference>
<keyword evidence="3" id="KW-1185">Reference proteome</keyword>
<gene>
    <name evidence="2" type="ORF">CYPRO_0852</name>
</gene>